<dbReference type="InterPro" id="IPR011011">
    <property type="entry name" value="Znf_FYVE_PHD"/>
</dbReference>
<evidence type="ECO:0000256" key="2">
    <source>
        <dbReference type="ARBA" id="ARBA00004460"/>
    </source>
</evidence>
<keyword evidence="13 18" id="KW-0472">Membrane</keyword>
<protein>
    <recommendedName>
        <fullName evidence="4">Protrudin</fullName>
    </recommendedName>
    <alternativeName>
        <fullName evidence="15">Zinc finger FYVE domain-containing protein 27</fullName>
    </alternativeName>
</protein>
<accession>A0A8J0T591</accession>
<dbReference type="Gene3D" id="3.30.40.10">
    <property type="entry name" value="Zinc/RING finger domain, C3HC4 (zinc finger)"/>
    <property type="match status" value="1"/>
</dbReference>
<keyword evidence="7" id="KW-0479">Metal-binding</keyword>
<dbReference type="GO" id="GO:0032584">
    <property type="term" value="C:growth cone membrane"/>
    <property type="evidence" value="ECO:0000318"/>
    <property type="project" value="GO_Central"/>
</dbReference>
<dbReference type="GO" id="GO:0045773">
    <property type="term" value="P:positive regulation of axon extension"/>
    <property type="evidence" value="ECO:0000318"/>
    <property type="project" value="GO_Central"/>
</dbReference>
<evidence type="ECO:0000313" key="22">
    <source>
        <dbReference type="Xenbase" id="XB-GENE-1012378"/>
    </source>
</evidence>
<feature type="compositionally biased region" description="Polar residues" evidence="17">
    <location>
        <begin position="34"/>
        <end position="46"/>
    </location>
</feature>
<keyword evidence="9 16" id="KW-0863">Zinc-finger</keyword>
<organism evidence="20 21">
    <name type="scientific">Xenopus tropicalis</name>
    <name type="common">Western clawed frog</name>
    <name type="synonym">Silurana tropicalis</name>
    <dbReference type="NCBI Taxonomy" id="8364"/>
    <lineage>
        <taxon>Eukaryota</taxon>
        <taxon>Metazoa</taxon>
        <taxon>Chordata</taxon>
        <taxon>Craniata</taxon>
        <taxon>Vertebrata</taxon>
        <taxon>Euteleostomi</taxon>
        <taxon>Amphibia</taxon>
        <taxon>Batrachia</taxon>
        <taxon>Anura</taxon>
        <taxon>Pipoidea</taxon>
        <taxon>Pipidae</taxon>
        <taxon>Xenopodinae</taxon>
        <taxon>Xenopus</taxon>
        <taxon>Silurana</taxon>
    </lineage>
</organism>
<dbReference type="Pfam" id="PF01363">
    <property type="entry name" value="FYVE"/>
    <property type="match status" value="1"/>
</dbReference>
<dbReference type="AGR" id="Xenbase:XB-GENE-1012378"/>
<dbReference type="GO" id="GO:0055038">
    <property type="term" value="C:recycling endosome membrane"/>
    <property type="evidence" value="ECO:0007669"/>
    <property type="project" value="UniProtKB-SubCell"/>
</dbReference>
<dbReference type="CDD" id="cd15723">
    <property type="entry name" value="FYVE_protrudin"/>
    <property type="match status" value="1"/>
</dbReference>
<evidence type="ECO:0000256" key="11">
    <source>
        <dbReference type="ARBA" id="ARBA00022833"/>
    </source>
</evidence>
<dbReference type="GeneID" id="100144696"/>
<feature type="compositionally biased region" description="Low complexity" evidence="17">
    <location>
        <begin position="22"/>
        <end position="33"/>
    </location>
</feature>
<keyword evidence="6 18" id="KW-0812">Transmembrane</keyword>
<evidence type="ECO:0000313" key="21">
    <source>
        <dbReference type="RefSeq" id="XP_017950739.1"/>
    </source>
</evidence>
<sequence length="458" mass="51357">MVREPETGNWQGIMQPAERDASSLGGSSWSEGSPTMTESHSESPQSTTKVQAFDLFNLVVSYKRIEIYLEPIKDSWEGIKYLLRWQMPLCSFFTCITLNLLLLTLNEVAWFSVGALFISIPALIGYLQEMSKIHIPEPELARRKYYSVRREELQKVKLSRQEAVAEFKSFLIHLESILNLICGSCERVYQVLYWQNPTASFQLYGLLLGAVCIIYLLPLYWVLAIVNSTLFLKNSDFYRVVAECKASLQQKGSAESVSIRPAQVSQEVENGSILDRTPTPVPTSSEFSSCLDSSEFTSHKLSFICTASHDPSLVMDLSPGSVEEAEEAEPDEEFKDAIEEQQLMTMDEDDVSQCTAEYDNLQDNGFLSKNEVIKSKVSKLTEKLRKRYPTNNLGTCTGCNATFSVLTRKRRSCTNCGNILCSRCCSYKVAKSVMGATAPDAQRETVFVCGICNQALSK</sequence>
<feature type="domain" description="FYVE-type" evidence="19">
    <location>
        <begin position="390"/>
        <end position="457"/>
    </location>
</feature>
<reference evidence="21" key="1">
    <citation type="submission" date="2025-08" db="UniProtKB">
        <authorList>
            <consortium name="RefSeq"/>
        </authorList>
    </citation>
    <scope>IDENTIFICATION</scope>
    <source>
        <strain evidence="21">Nigerian</strain>
        <tissue evidence="21">Liver and blood</tissue>
    </source>
</reference>
<keyword evidence="5" id="KW-1003">Cell membrane</keyword>
<name>A0A8J0T591_XENTR</name>
<dbReference type="GO" id="GO:0072659">
    <property type="term" value="P:protein localization to plasma membrane"/>
    <property type="evidence" value="ECO:0000318"/>
    <property type="project" value="GO_Central"/>
</dbReference>
<evidence type="ECO:0000256" key="13">
    <source>
        <dbReference type="ARBA" id="ARBA00023136"/>
    </source>
</evidence>
<proteinExistence type="predicted"/>
<evidence type="ECO:0000256" key="4">
    <source>
        <dbReference type="ARBA" id="ARBA00015523"/>
    </source>
</evidence>
<dbReference type="InterPro" id="IPR042405">
    <property type="entry name" value="Protrudin"/>
</dbReference>
<evidence type="ECO:0000256" key="18">
    <source>
        <dbReference type="SAM" id="Phobius"/>
    </source>
</evidence>
<evidence type="ECO:0000256" key="14">
    <source>
        <dbReference type="ARBA" id="ARBA00023273"/>
    </source>
</evidence>
<comment type="subcellular location">
    <subcellularLocation>
        <location evidence="2">Cell projection</location>
        <location evidence="2">Growth cone membrane</location>
        <topology evidence="2">Multi-pass membrane protein</topology>
    </subcellularLocation>
    <subcellularLocation>
        <location evidence="3">Endoplasmic reticulum membrane</location>
        <topology evidence="3">Multi-pass membrane protein</topology>
    </subcellularLocation>
    <subcellularLocation>
        <location evidence="1">Recycling endosome membrane</location>
        <topology evidence="1">Multi-pass membrane protein</topology>
    </subcellularLocation>
</comment>
<evidence type="ECO:0000256" key="9">
    <source>
        <dbReference type="ARBA" id="ARBA00022771"/>
    </source>
</evidence>
<feature type="transmembrane region" description="Helical" evidence="18">
    <location>
        <begin position="108"/>
        <end position="127"/>
    </location>
</feature>
<dbReference type="InterPro" id="IPR000306">
    <property type="entry name" value="Znf_FYVE"/>
</dbReference>
<evidence type="ECO:0000256" key="5">
    <source>
        <dbReference type="ARBA" id="ARBA00022475"/>
    </source>
</evidence>
<dbReference type="Xenbase" id="XB-GENE-1012378">
    <property type="gene designation" value="zfyve27"/>
</dbReference>
<keyword evidence="14" id="KW-0966">Cell projection</keyword>
<dbReference type="InterPro" id="IPR017455">
    <property type="entry name" value="Znf_FYVE-rel"/>
</dbReference>
<dbReference type="OMA" id="LYWEDHS"/>
<dbReference type="PANTHER" id="PTHR14543">
    <property type="entry name" value="PROTRUDIN"/>
    <property type="match status" value="1"/>
</dbReference>
<dbReference type="FunFam" id="3.30.40.10:FF:000102">
    <property type="entry name" value="protrudin isoform X2"/>
    <property type="match status" value="1"/>
</dbReference>
<feature type="transmembrane region" description="Helical" evidence="18">
    <location>
        <begin position="82"/>
        <end position="102"/>
    </location>
</feature>
<evidence type="ECO:0000259" key="19">
    <source>
        <dbReference type="PROSITE" id="PS50178"/>
    </source>
</evidence>
<dbReference type="GO" id="GO:0071782">
    <property type="term" value="C:endoplasmic reticulum tubular network"/>
    <property type="evidence" value="ECO:0000318"/>
    <property type="project" value="GO_Central"/>
</dbReference>
<evidence type="ECO:0000256" key="8">
    <source>
        <dbReference type="ARBA" id="ARBA00022753"/>
    </source>
</evidence>
<evidence type="ECO:0000256" key="16">
    <source>
        <dbReference type="PROSITE-ProRule" id="PRU00091"/>
    </source>
</evidence>
<dbReference type="PANTHER" id="PTHR14543:SF1">
    <property type="entry name" value="PROTRUDIN"/>
    <property type="match status" value="1"/>
</dbReference>
<evidence type="ECO:0000256" key="10">
    <source>
        <dbReference type="ARBA" id="ARBA00022824"/>
    </source>
</evidence>
<dbReference type="GO" id="GO:0016192">
    <property type="term" value="P:vesicle-mediated transport"/>
    <property type="evidence" value="ECO:0000318"/>
    <property type="project" value="GO_Central"/>
</dbReference>
<dbReference type="SMART" id="SM00064">
    <property type="entry name" value="FYVE"/>
    <property type="match status" value="1"/>
</dbReference>
<feature type="transmembrane region" description="Helical" evidence="18">
    <location>
        <begin position="203"/>
        <end position="223"/>
    </location>
</feature>
<dbReference type="AlphaFoldDB" id="A0A8J0T591"/>
<evidence type="ECO:0000256" key="1">
    <source>
        <dbReference type="ARBA" id="ARBA00004195"/>
    </source>
</evidence>
<dbReference type="CTD" id="118813"/>
<dbReference type="PROSITE" id="PS50178">
    <property type="entry name" value="ZF_FYVE"/>
    <property type="match status" value="1"/>
</dbReference>
<evidence type="ECO:0000313" key="20">
    <source>
        <dbReference type="Proteomes" id="UP000008143"/>
    </source>
</evidence>
<keyword evidence="12 18" id="KW-1133">Transmembrane helix</keyword>
<dbReference type="GO" id="GO:0008270">
    <property type="term" value="F:zinc ion binding"/>
    <property type="evidence" value="ECO:0007669"/>
    <property type="project" value="UniProtKB-KW"/>
</dbReference>
<evidence type="ECO:0000256" key="7">
    <source>
        <dbReference type="ARBA" id="ARBA00022723"/>
    </source>
</evidence>
<evidence type="ECO:0000256" key="3">
    <source>
        <dbReference type="ARBA" id="ARBA00004477"/>
    </source>
</evidence>
<dbReference type="GO" id="GO:0071787">
    <property type="term" value="P:endoplasmic reticulum tubular network formation"/>
    <property type="evidence" value="ECO:0000318"/>
    <property type="project" value="GO_Central"/>
</dbReference>
<dbReference type="GO" id="GO:0031175">
    <property type="term" value="P:neuron projection development"/>
    <property type="evidence" value="ECO:0000318"/>
    <property type="project" value="GO_Central"/>
</dbReference>
<dbReference type="SUPFAM" id="SSF57903">
    <property type="entry name" value="FYVE/PHD zinc finger"/>
    <property type="match status" value="1"/>
</dbReference>
<dbReference type="OrthoDB" id="5975347at2759"/>
<keyword evidence="8" id="KW-0967">Endosome</keyword>
<gene>
    <name evidence="21 22" type="primary">zfyve27</name>
    <name evidence="21" type="synonym">spg33</name>
</gene>
<dbReference type="Proteomes" id="UP000008143">
    <property type="component" value="Chromosome 7"/>
</dbReference>
<keyword evidence="11" id="KW-0862">Zinc</keyword>
<dbReference type="RefSeq" id="XP_017950739.1">
    <property type="nucleotide sequence ID" value="XM_018095250.2"/>
</dbReference>
<keyword evidence="20" id="KW-1185">Reference proteome</keyword>
<evidence type="ECO:0000256" key="12">
    <source>
        <dbReference type="ARBA" id="ARBA00022989"/>
    </source>
</evidence>
<dbReference type="GO" id="GO:0048011">
    <property type="term" value="P:neurotrophin TRK receptor signaling pathway"/>
    <property type="evidence" value="ECO:0000318"/>
    <property type="project" value="GO_Central"/>
</dbReference>
<dbReference type="GO" id="GO:0005789">
    <property type="term" value="C:endoplasmic reticulum membrane"/>
    <property type="evidence" value="ECO:0007669"/>
    <property type="project" value="UniProtKB-SubCell"/>
</dbReference>
<keyword evidence="10" id="KW-0256">Endoplasmic reticulum</keyword>
<evidence type="ECO:0000256" key="6">
    <source>
        <dbReference type="ARBA" id="ARBA00022692"/>
    </source>
</evidence>
<dbReference type="InterPro" id="IPR013083">
    <property type="entry name" value="Znf_RING/FYVE/PHD"/>
</dbReference>
<evidence type="ECO:0000256" key="15">
    <source>
        <dbReference type="ARBA" id="ARBA00032025"/>
    </source>
</evidence>
<evidence type="ECO:0000256" key="17">
    <source>
        <dbReference type="SAM" id="MobiDB-lite"/>
    </source>
</evidence>
<feature type="region of interest" description="Disordered" evidence="17">
    <location>
        <begin position="1"/>
        <end position="46"/>
    </location>
</feature>